<feature type="compositionally biased region" description="Gly residues" evidence="1">
    <location>
        <begin position="259"/>
        <end position="277"/>
    </location>
</feature>
<dbReference type="AlphaFoldDB" id="A0A917VM96"/>
<feature type="compositionally biased region" description="Low complexity" evidence="1">
    <location>
        <begin position="201"/>
        <end position="212"/>
    </location>
</feature>
<name>A0A917VM96_9ACTN</name>
<organism evidence="2 3">
    <name type="scientific">Sphaerisporangium melleum</name>
    <dbReference type="NCBI Taxonomy" id="321316"/>
    <lineage>
        <taxon>Bacteria</taxon>
        <taxon>Bacillati</taxon>
        <taxon>Actinomycetota</taxon>
        <taxon>Actinomycetes</taxon>
        <taxon>Streptosporangiales</taxon>
        <taxon>Streptosporangiaceae</taxon>
        <taxon>Sphaerisporangium</taxon>
    </lineage>
</organism>
<feature type="compositionally biased region" description="Low complexity" evidence="1">
    <location>
        <begin position="278"/>
        <end position="287"/>
    </location>
</feature>
<protein>
    <submittedName>
        <fullName evidence="2">Uncharacterized protein</fullName>
    </submittedName>
</protein>
<evidence type="ECO:0000256" key="1">
    <source>
        <dbReference type="SAM" id="MobiDB-lite"/>
    </source>
</evidence>
<feature type="compositionally biased region" description="Basic and acidic residues" evidence="1">
    <location>
        <begin position="28"/>
        <end position="47"/>
    </location>
</feature>
<gene>
    <name evidence="2" type="ORF">GCM10007964_42280</name>
</gene>
<dbReference type="RefSeq" id="WP_189164764.1">
    <property type="nucleotide sequence ID" value="NZ_BMNT01000023.1"/>
</dbReference>
<feature type="region of interest" description="Disordered" evidence="1">
    <location>
        <begin position="1"/>
        <end position="302"/>
    </location>
</feature>
<dbReference type="Proteomes" id="UP000645217">
    <property type="component" value="Unassembled WGS sequence"/>
</dbReference>
<comment type="caution">
    <text evidence="2">The sequence shown here is derived from an EMBL/GenBank/DDBJ whole genome shotgun (WGS) entry which is preliminary data.</text>
</comment>
<evidence type="ECO:0000313" key="2">
    <source>
        <dbReference type="EMBL" id="GGK95478.1"/>
    </source>
</evidence>
<feature type="compositionally biased region" description="Gly residues" evidence="1">
    <location>
        <begin position="288"/>
        <end position="302"/>
    </location>
</feature>
<evidence type="ECO:0000313" key="3">
    <source>
        <dbReference type="Proteomes" id="UP000645217"/>
    </source>
</evidence>
<reference evidence="2" key="2">
    <citation type="submission" date="2020-09" db="EMBL/GenBank/DDBJ databases">
        <authorList>
            <person name="Sun Q."/>
            <person name="Ohkuma M."/>
        </authorList>
    </citation>
    <scope>NUCLEOTIDE SEQUENCE</scope>
    <source>
        <strain evidence="2">JCM 13064</strain>
    </source>
</reference>
<accession>A0A917VM96</accession>
<proteinExistence type="predicted"/>
<dbReference type="EMBL" id="BMNT01000023">
    <property type="protein sequence ID" value="GGK95478.1"/>
    <property type="molecule type" value="Genomic_DNA"/>
</dbReference>
<feature type="compositionally biased region" description="Basic and acidic residues" evidence="1">
    <location>
        <begin position="93"/>
        <end position="104"/>
    </location>
</feature>
<reference evidence="2" key="1">
    <citation type="journal article" date="2014" name="Int. J. Syst. Evol. Microbiol.">
        <title>Complete genome sequence of Corynebacterium casei LMG S-19264T (=DSM 44701T), isolated from a smear-ripened cheese.</title>
        <authorList>
            <consortium name="US DOE Joint Genome Institute (JGI-PGF)"/>
            <person name="Walter F."/>
            <person name="Albersmeier A."/>
            <person name="Kalinowski J."/>
            <person name="Ruckert C."/>
        </authorList>
    </citation>
    <scope>NUCLEOTIDE SEQUENCE</scope>
    <source>
        <strain evidence="2">JCM 13064</strain>
    </source>
</reference>
<feature type="compositionally biased region" description="Basic and acidic residues" evidence="1">
    <location>
        <begin position="69"/>
        <end position="80"/>
    </location>
</feature>
<feature type="compositionally biased region" description="Basic and acidic residues" evidence="1">
    <location>
        <begin position="1"/>
        <end position="20"/>
    </location>
</feature>
<keyword evidence="3" id="KW-1185">Reference proteome</keyword>
<sequence>MTEPYRRDHEAGSAAREQENRNTSGADGWRERDDSPTMAVRDEDLLVARHGAGSAPSRRAGEDGVLGRLDQRHPIDRGSGDLDQEDTMTNPFKKKDVTPGDAHVDPATGTSQTDGARDASGTDTARHASGLETPRAAAEVDGDHEDGDGSSPDPAHESRRPGAHLSGESSGGRGLADAAEHDLMVYPDDADQPTRDQSLTAVPDVAPEPVAARNETGAHTHAGGRTDAGVTGVGTADADTTQPGTVGAGPSGTDSAGAGTAGTSGTRTGGIGTGAAGAGVRSSAVGSGADGRGGGAVNGFGDGEFEQRWREVQSSFVDDPRDAVERADRLVDEAVAAITARRQGLADRWKNGDQDDTERLRLALRDYRSLLQELVGLSHSGAGRDSGRLEAK</sequence>